<organism evidence="6">
    <name type="scientific">Collimonas fungivorans</name>
    <dbReference type="NCBI Taxonomy" id="158899"/>
    <lineage>
        <taxon>Bacteria</taxon>
        <taxon>Pseudomonadati</taxon>
        <taxon>Pseudomonadota</taxon>
        <taxon>Betaproteobacteria</taxon>
        <taxon>Burkholderiales</taxon>
        <taxon>Oxalobacteraceae</taxon>
        <taxon>Collimonas</taxon>
    </lineage>
</organism>
<dbReference type="InterPro" id="IPR014710">
    <property type="entry name" value="RmlC-like_jellyroll"/>
</dbReference>
<dbReference type="InterPro" id="IPR012093">
    <property type="entry name" value="Pirin"/>
</dbReference>
<comment type="similarity">
    <text evidence="1 3">Belongs to the pirin family.</text>
</comment>
<reference evidence="6 7" key="1">
    <citation type="submission" date="2015-11" db="EMBL/GenBank/DDBJ databases">
        <title>Exploring the genomic traits of fungus-feeding bacterial genus Collimonas.</title>
        <authorList>
            <person name="Song C."/>
            <person name="Schmidt R."/>
            <person name="de Jager V."/>
            <person name="Krzyzanowska D."/>
            <person name="Jongedijk E."/>
            <person name="Cankar K."/>
            <person name="Beekwilder J."/>
            <person name="van Veen A."/>
            <person name="de Boer W."/>
            <person name="van Veen J.A."/>
            <person name="Garbeva P."/>
        </authorList>
    </citation>
    <scope>NUCLEOTIDE SEQUENCE [LARGE SCALE GENOMIC DNA]</scope>
    <source>
        <strain evidence="6 7">Ter6</strain>
    </source>
</reference>
<feature type="binding site" evidence="2">
    <location>
        <position position="102"/>
    </location>
    <ligand>
        <name>Fe cation</name>
        <dbReference type="ChEBI" id="CHEBI:24875"/>
    </ligand>
</feature>
<accession>A0A127PCE9</accession>
<evidence type="ECO:0000313" key="6">
    <source>
        <dbReference type="EMBL" id="AMO95472.1"/>
    </source>
</evidence>
<dbReference type="InterPro" id="IPR011051">
    <property type="entry name" value="RmlC_Cupin_sf"/>
</dbReference>
<dbReference type="Gene3D" id="2.60.120.10">
    <property type="entry name" value="Jelly Rolls"/>
    <property type="match status" value="2"/>
</dbReference>
<feature type="binding site" evidence="2">
    <location>
        <position position="57"/>
    </location>
    <ligand>
        <name>Fe cation</name>
        <dbReference type="ChEBI" id="CHEBI:24875"/>
    </ligand>
</feature>
<comment type="cofactor">
    <cofactor evidence="2">
        <name>Fe cation</name>
        <dbReference type="ChEBI" id="CHEBI:24875"/>
    </cofactor>
    <text evidence="2">Binds 1 Fe cation per subunit.</text>
</comment>
<evidence type="ECO:0000256" key="2">
    <source>
        <dbReference type="PIRSR" id="PIRSR006232-1"/>
    </source>
</evidence>
<protein>
    <submittedName>
        <fullName evidence="6">Pirin family protein</fullName>
    </submittedName>
</protein>
<dbReference type="Proteomes" id="UP000072421">
    <property type="component" value="Chromosome"/>
</dbReference>
<dbReference type="InterPro" id="IPR008778">
    <property type="entry name" value="Pirin_C_dom"/>
</dbReference>
<dbReference type="PIRSF" id="PIRSF006232">
    <property type="entry name" value="Pirin"/>
    <property type="match status" value="1"/>
</dbReference>
<feature type="binding site" evidence="2">
    <location>
        <position position="55"/>
    </location>
    <ligand>
        <name>Fe cation</name>
        <dbReference type="ChEBI" id="CHEBI:24875"/>
    </ligand>
</feature>
<evidence type="ECO:0000259" key="4">
    <source>
        <dbReference type="Pfam" id="PF02678"/>
    </source>
</evidence>
<dbReference type="PANTHER" id="PTHR13903:SF8">
    <property type="entry name" value="PIRIN"/>
    <property type="match status" value="1"/>
</dbReference>
<dbReference type="OrthoDB" id="321327at2"/>
<keyword evidence="2" id="KW-0479">Metal-binding</keyword>
<feature type="binding site" evidence="2">
    <location>
        <position position="104"/>
    </location>
    <ligand>
        <name>Fe cation</name>
        <dbReference type="ChEBI" id="CHEBI:24875"/>
    </ligand>
</feature>
<evidence type="ECO:0000256" key="3">
    <source>
        <dbReference type="RuleBase" id="RU003457"/>
    </source>
</evidence>
<dbReference type="Pfam" id="PF02678">
    <property type="entry name" value="Pirin"/>
    <property type="match status" value="1"/>
</dbReference>
<evidence type="ECO:0000259" key="5">
    <source>
        <dbReference type="Pfam" id="PF05726"/>
    </source>
</evidence>
<feature type="domain" description="Pirin N-terminal" evidence="4">
    <location>
        <begin position="37"/>
        <end position="120"/>
    </location>
</feature>
<name>A0A127PCE9_9BURK</name>
<dbReference type="EMBL" id="CP013232">
    <property type="protein sequence ID" value="AMO95472.1"/>
    <property type="molecule type" value="Genomic_DNA"/>
</dbReference>
<dbReference type="SUPFAM" id="SSF51182">
    <property type="entry name" value="RmlC-like cupins"/>
    <property type="match status" value="1"/>
</dbReference>
<sequence>MSKKISVSPVVAGHEMRIGQGFNAIHFAENDFQGMIDPVVMLDHFHMTVPTFEPHPHAGISAVTYVFEDSASPHHNYDSLGNQGPIHGGDLHWFVAGRGAVHTEQPEGENPHVHALQIFVNLPAIQKMIAPHAVHVDAADMPVFQAPGVRVRVVAGESQGLHSPAQLPQPFTLLDGFLEAGGTFEHTVPVGWNAMIYAVQGTLGVSMDAFACTQQLTAGQALGTSEANTVRLAAADPAHFVILSGPALAEPMVKHGPLVMNTLEQMNERLRAYRRGEFGRLELPTSLAGHLSAAKDAT</sequence>
<dbReference type="InterPro" id="IPR003829">
    <property type="entry name" value="Pirin_N_dom"/>
</dbReference>
<feature type="domain" description="Pirin C-terminal" evidence="5">
    <location>
        <begin position="174"/>
        <end position="279"/>
    </location>
</feature>
<dbReference type="PANTHER" id="PTHR13903">
    <property type="entry name" value="PIRIN-RELATED"/>
    <property type="match status" value="1"/>
</dbReference>
<keyword evidence="2" id="KW-0408">Iron</keyword>
<evidence type="ECO:0000256" key="1">
    <source>
        <dbReference type="ARBA" id="ARBA00008416"/>
    </source>
</evidence>
<proteinExistence type="inferred from homology"/>
<dbReference type="GO" id="GO:0046872">
    <property type="term" value="F:metal ion binding"/>
    <property type="evidence" value="ECO:0007669"/>
    <property type="project" value="UniProtKB-KW"/>
</dbReference>
<dbReference type="PATRIC" id="fig|158899.10.peg.2796"/>
<dbReference type="AlphaFoldDB" id="A0A127PCE9"/>
<gene>
    <name evidence="6" type="ORF">CFter6_2803</name>
</gene>
<dbReference type="Pfam" id="PF05726">
    <property type="entry name" value="Pirin_C"/>
    <property type="match status" value="1"/>
</dbReference>
<evidence type="ECO:0000313" key="7">
    <source>
        <dbReference type="Proteomes" id="UP000072421"/>
    </source>
</evidence>
<dbReference type="CDD" id="cd02247">
    <property type="entry name" value="cupin_pirin_C"/>
    <property type="match status" value="1"/>
</dbReference>